<evidence type="ECO:0000256" key="2">
    <source>
        <dbReference type="ARBA" id="ARBA00022485"/>
    </source>
</evidence>
<evidence type="ECO:0000256" key="3">
    <source>
        <dbReference type="ARBA" id="ARBA00022723"/>
    </source>
</evidence>
<dbReference type="PANTHER" id="PTHR43545:SF4">
    <property type="entry name" value="IRON-SULFUR PROTEIN"/>
    <property type="match status" value="1"/>
</dbReference>
<dbReference type="Pfam" id="PF12797">
    <property type="entry name" value="Fer4_2"/>
    <property type="match status" value="1"/>
</dbReference>
<gene>
    <name evidence="8" type="ORF">HYY65_14490</name>
</gene>
<comment type="subcellular location">
    <subcellularLocation>
        <location evidence="1">Cell envelope</location>
    </subcellularLocation>
</comment>
<dbReference type="PROSITE" id="PS00198">
    <property type="entry name" value="4FE4S_FER_1"/>
    <property type="match status" value="1"/>
</dbReference>
<dbReference type="InterPro" id="IPR017900">
    <property type="entry name" value="4Fe4S_Fe_S_CS"/>
</dbReference>
<dbReference type="EMBL" id="JACPSX010000280">
    <property type="protein sequence ID" value="MBI3016234.1"/>
    <property type="molecule type" value="Genomic_DNA"/>
</dbReference>
<keyword evidence="5" id="KW-0408">Iron</keyword>
<dbReference type="Proteomes" id="UP000741360">
    <property type="component" value="Unassembled WGS sequence"/>
</dbReference>
<feature type="domain" description="4Fe-4S ferredoxin-type" evidence="7">
    <location>
        <begin position="42"/>
        <end position="74"/>
    </location>
</feature>
<evidence type="ECO:0000259" key="7">
    <source>
        <dbReference type="PROSITE" id="PS51379"/>
    </source>
</evidence>
<feature type="domain" description="4Fe-4S ferredoxin-type" evidence="7">
    <location>
        <begin position="75"/>
        <end position="104"/>
    </location>
</feature>
<reference evidence="8" key="1">
    <citation type="submission" date="2020-07" db="EMBL/GenBank/DDBJ databases">
        <title>Huge and variable diversity of episymbiotic CPR bacteria and DPANN archaea in groundwater ecosystems.</title>
        <authorList>
            <person name="He C.Y."/>
            <person name="Keren R."/>
            <person name="Whittaker M."/>
            <person name="Farag I.F."/>
            <person name="Doudna J."/>
            <person name="Cate J.H.D."/>
            <person name="Banfield J.F."/>
        </authorList>
    </citation>
    <scope>NUCLEOTIDE SEQUENCE</scope>
    <source>
        <strain evidence="8">NC_groundwater_717_Ag_S-0.2um_59_8</strain>
    </source>
</reference>
<keyword evidence="6" id="KW-0411">Iron-sulfur</keyword>
<comment type="caution">
    <text evidence="8">The sequence shown here is derived from an EMBL/GenBank/DDBJ whole genome shotgun (WGS) entry which is preliminary data.</text>
</comment>
<keyword evidence="3" id="KW-0479">Metal-binding</keyword>
<proteinExistence type="predicted"/>
<organism evidence="8 9">
    <name type="scientific">Tectimicrobiota bacterium</name>
    <dbReference type="NCBI Taxonomy" id="2528274"/>
    <lineage>
        <taxon>Bacteria</taxon>
        <taxon>Pseudomonadati</taxon>
        <taxon>Nitrospinota/Tectimicrobiota group</taxon>
        <taxon>Candidatus Tectimicrobiota</taxon>
    </lineage>
</organism>
<evidence type="ECO:0000256" key="1">
    <source>
        <dbReference type="ARBA" id="ARBA00004196"/>
    </source>
</evidence>
<dbReference type="PROSITE" id="PS51379">
    <property type="entry name" value="4FE4S_FER_2"/>
    <property type="match status" value="3"/>
</dbReference>
<name>A0A932GSI8_UNCTE</name>
<dbReference type="InterPro" id="IPR017896">
    <property type="entry name" value="4Fe4S_Fe-S-bd"/>
</dbReference>
<dbReference type="Gene3D" id="3.30.70.20">
    <property type="match status" value="2"/>
</dbReference>
<keyword evidence="2" id="KW-0004">4Fe-4S</keyword>
<dbReference type="CDD" id="cd10561">
    <property type="entry name" value="HybA_like"/>
    <property type="match status" value="1"/>
</dbReference>
<evidence type="ECO:0000313" key="9">
    <source>
        <dbReference type="Proteomes" id="UP000741360"/>
    </source>
</evidence>
<dbReference type="GO" id="GO:0030313">
    <property type="term" value="C:cell envelope"/>
    <property type="evidence" value="ECO:0007669"/>
    <property type="project" value="UniProtKB-SubCell"/>
</dbReference>
<dbReference type="SUPFAM" id="SSF54862">
    <property type="entry name" value="4Fe-4S ferredoxins"/>
    <property type="match status" value="1"/>
</dbReference>
<sequence>MLIDFTRCIGCKACVAACKERNNLPPEEDADLTSRTLTVVNRRNGLYVSRLCMNCREPACASACPVGALQKRANGPVVYDKARCIGCRYCLLACPFRVPAYEWDKPLPKVMKCDFCAERQAAGKLPACVEVCPVSARIFGDREELLAEAKARIRKNPERYVRTVYGEKEVGGTSMLLLSSVPFDHVGYATAIGSEPLPSYTWKALSKIPKVVLAGGVFLYGLVWIVNRRNRLAGGGPESKEMEGKSR</sequence>
<keyword evidence="4" id="KW-0677">Repeat</keyword>
<dbReference type="Pfam" id="PF13247">
    <property type="entry name" value="Fer4_11"/>
    <property type="match status" value="1"/>
</dbReference>
<dbReference type="GO" id="GO:0051539">
    <property type="term" value="F:4 iron, 4 sulfur cluster binding"/>
    <property type="evidence" value="ECO:0007669"/>
    <property type="project" value="UniProtKB-KW"/>
</dbReference>
<dbReference type="AlphaFoldDB" id="A0A932GSI8"/>
<evidence type="ECO:0000256" key="4">
    <source>
        <dbReference type="ARBA" id="ARBA00022737"/>
    </source>
</evidence>
<protein>
    <submittedName>
        <fullName evidence="8">4Fe-4S dicluster domain-containing protein</fullName>
    </submittedName>
</protein>
<evidence type="ECO:0000313" key="8">
    <source>
        <dbReference type="EMBL" id="MBI3016234.1"/>
    </source>
</evidence>
<dbReference type="GO" id="GO:0046872">
    <property type="term" value="F:metal ion binding"/>
    <property type="evidence" value="ECO:0007669"/>
    <property type="project" value="UniProtKB-KW"/>
</dbReference>
<accession>A0A932GSI8</accession>
<feature type="domain" description="4Fe-4S ferredoxin-type" evidence="7">
    <location>
        <begin position="1"/>
        <end position="29"/>
    </location>
</feature>
<evidence type="ECO:0000256" key="5">
    <source>
        <dbReference type="ARBA" id="ARBA00023004"/>
    </source>
</evidence>
<evidence type="ECO:0000256" key="6">
    <source>
        <dbReference type="ARBA" id="ARBA00023014"/>
    </source>
</evidence>
<dbReference type="InterPro" id="IPR051555">
    <property type="entry name" value="FDH_Electron_Transfer_Unit"/>
</dbReference>
<dbReference type="PANTHER" id="PTHR43545">
    <property type="entry name" value="FORMATE DEHYDROGENASE, NITRATE-INDUCIBLE, IRON-SULFUR SUBUNIT"/>
    <property type="match status" value="1"/>
</dbReference>